<dbReference type="Proteomes" id="UP000672526">
    <property type="component" value="Unassembled WGS sequence"/>
</dbReference>
<proteinExistence type="predicted"/>
<organism evidence="1 2">
    <name type="scientific">Paraburkholderia haematera</name>
    <dbReference type="NCBI Taxonomy" id="2793077"/>
    <lineage>
        <taxon>Bacteria</taxon>
        <taxon>Pseudomonadati</taxon>
        <taxon>Pseudomonadota</taxon>
        <taxon>Betaproteobacteria</taxon>
        <taxon>Burkholderiales</taxon>
        <taxon>Burkholderiaceae</taxon>
        <taxon>Paraburkholderia</taxon>
    </lineage>
</organism>
<evidence type="ECO:0000313" key="2">
    <source>
        <dbReference type="Proteomes" id="UP000672526"/>
    </source>
</evidence>
<protein>
    <submittedName>
        <fullName evidence="1">Uncharacterized protein</fullName>
    </submittedName>
</protein>
<gene>
    <name evidence="1" type="ORF">R69888_02518</name>
</gene>
<comment type="caution">
    <text evidence="1">The sequence shown here is derived from an EMBL/GenBank/DDBJ whole genome shotgun (WGS) entry which is preliminary data.</text>
</comment>
<reference evidence="1 2" key="1">
    <citation type="submission" date="2021-02" db="EMBL/GenBank/DDBJ databases">
        <authorList>
            <person name="Vanwijnsberghe S."/>
        </authorList>
    </citation>
    <scope>NUCLEOTIDE SEQUENCE [LARGE SCALE GENOMIC DNA]</scope>
    <source>
        <strain evidence="1 2">LMG 31837</strain>
    </source>
</reference>
<evidence type="ECO:0000313" key="1">
    <source>
        <dbReference type="EMBL" id="CAE6741108.1"/>
    </source>
</evidence>
<sequence length="34" mass="3906">MHVEQMMCSVQWIFVMFDQVSGVHPQQDGATLPQ</sequence>
<keyword evidence="2" id="KW-1185">Reference proteome</keyword>
<name>A0ABM8R9T9_9BURK</name>
<accession>A0ABM8R9T9</accession>
<dbReference type="EMBL" id="CAJNBK010000005">
    <property type="protein sequence ID" value="CAE6741108.1"/>
    <property type="molecule type" value="Genomic_DNA"/>
</dbReference>